<dbReference type="PROSITE" id="PS00107">
    <property type="entry name" value="PROTEIN_KINASE_ATP"/>
    <property type="match status" value="1"/>
</dbReference>
<dbReference type="Pfam" id="PF00069">
    <property type="entry name" value="Pkinase"/>
    <property type="match status" value="1"/>
</dbReference>
<dbReference type="Gene3D" id="1.10.510.10">
    <property type="entry name" value="Transferase(Phosphotransferase) domain 1"/>
    <property type="match status" value="1"/>
</dbReference>
<dbReference type="EMBL" id="JAGKQM010000013">
    <property type="protein sequence ID" value="KAH0890469.1"/>
    <property type="molecule type" value="Genomic_DNA"/>
</dbReference>
<proteinExistence type="predicted"/>
<keyword evidence="6" id="KW-1185">Reference proteome</keyword>
<feature type="chain" id="PRO_5047087783" description="Protein kinase domain-containing protein" evidence="3">
    <location>
        <begin position="19"/>
        <end position="420"/>
    </location>
</feature>
<dbReference type="SUPFAM" id="SSF56112">
    <property type="entry name" value="Protein kinase-like (PK-like)"/>
    <property type="match status" value="1"/>
</dbReference>
<accession>A0ABQ8AD61</accession>
<evidence type="ECO:0000259" key="4">
    <source>
        <dbReference type="PROSITE" id="PS50011"/>
    </source>
</evidence>
<keyword evidence="1" id="KW-0547">Nucleotide-binding</keyword>
<feature type="signal peptide" evidence="3">
    <location>
        <begin position="1"/>
        <end position="18"/>
    </location>
</feature>
<evidence type="ECO:0000256" key="2">
    <source>
        <dbReference type="SAM" id="MobiDB-lite"/>
    </source>
</evidence>
<comment type="caution">
    <text evidence="5">The sequence shown here is derived from an EMBL/GenBank/DDBJ whole genome shotgun (WGS) entry which is preliminary data.</text>
</comment>
<dbReference type="PANTHER" id="PTHR27006:SF606">
    <property type="entry name" value="INTERLEUKIN-1 RECEPTOR-ASSOCIATED KINASE 4"/>
    <property type="match status" value="1"/>
</dbReference>
<sequence>MMALMMTFGFTHLHSVTGLLSSVCGDQRIRHDYFAPPGIRSNHPFSKPTHSWPPFFTLLSPNLSLNSAAAAAPTRPPDPFQLPSPPQFPSETNSLTPLSPTSIPLRAATDNFSHVIGRGGFGSVFKGRLQSGEEIAVKRLLGSSIRSERDFRNEVEILSKLRHKNLIHLLGFCSKQDQRYLVYELMPNSSLQSYISDPHRDSHQLSWEMCRNIVQGIARGLRYIHEESQLWVIHRDINPTNILLDLEFKPKIAGFALARMMQQGESEGESTVIAGTIVHENRSCFYQIRCLCLWSYHLDDHQQKKSFSSGGEESLIEHVMRCWNRGEAIYVVHEVMREQEREDSISEVLRYIHIALLCIDENAETRPTIDKVLHWFSCCSTPLPEPTISDRFLVEAETNLSFSPSLSPGYSSDMSPTSSR</sequence>
<dbReference type="InterPro" id="IPR000719">
    <property type="entry name" value="Prot_kinase_dom"/>
</dbReference>
<dbReference type="InterPro" id="IPR011009">
    <property type="entry name" value="Kinase-like_dom_sf"/>
</dbReference>
<gene>
    <name evidence="5" type="ORF">HID58_052898</name>
</gene>
<evidence type="ECO:0000313" key="5">
    <source>
        <dbReference type="EMBL" id="KAH0890469.1"/>
    </source>
</evidence>
<feature type="binding site" evidence="1">
    <location>
        <position position="138"/>
    </location>
    <ligand>
        <name>ATP</name>
        <dbReference type="ChEBI" id="CHEBI:30616"/>
    </ligand>
</feature>
<reference evidence="5 6" key="1">
    <citation type="submission" date="2021-05" db="EMBL/GenBank/DDBJ databases">
        <title>Genome Assembly of Synthetic Allotetraploid Brassica napus Reveals Homoeologous Exchanges between Subgenomes.</title>
        <authorList>
            <person name="Davis J.T."/>
        </authorList>
    </citation>
    <scope>NUCLEOTIDE SEQUENCE [LARGE SCALE GENOMIC DNA]</scope>
    <source>
        <strain evidence="6">cv. Da-Ae</strain>
        <tissue evidence="5">Seedling</tissue>
    </source>
</reference>
<evidence type="ECO:0000313" key="6">
    <source>
        <dbReference type="Proteomes" id="UP000824890"/>
    </source>
</evidence>
<evidence type="ECO:0000256" key="1">
    <source>
        <dbReference type="PROSITE-ProRule" id="PRU10141"/>
    </source>
</evidence>
<evidence type="ECO:0000256" key="3">
    <source>
        <dbReference type="SAM" id="SignalP"/>
    </source>
</evidence>
<feature type="region of interest" description="Disordered" evidence="2">
    <location>
        <begin position="68"/>
        <end position="96"/>
    </location>
</feature>
<keyword evidence="1" id="KW-0067">ATP-binding</keyword>
<dbReference type="Gene3D" id="3.30.200.20">
    <property type="entry name" value="Phosphorylase Kinase, domain 1"/>
    <property type="match status" value="1"/>
</dbReference>
<dbReference type="PROSITE" id="PS50011">
    <property type="entry name" value="PROTEIN_KINASE_DOM"/>
    <property type="match status" value="1"/>
</dbReference>
<keyword evidence="3" id="KW-0732">Signal</keyword>
<dbReference type="InterPro" id="IPR017441">
    <property type="entry name" value="Protein_kinase_ATP_BS"/>
</dbReference>
<dbReference type="Proteomes" id="UP000824890">
    <property type="component" value="Unassembled WGS sequence"/>
</dbReference>
<feature type="domain" description="Protein kinase" evidence="4">
    <location>
        <begin position="110"/>
        <end position="377"/>
    </location>
</feature>
<dbReference type="PANTHER" id="PTHR27006">
    <property type="entry name" value="PROMASTIGOTE SURFACE ANTIGEN PROTEIN PSA"/>
    <property type="match status" value="1"/>
</dbReference>
<organism evidence="5 6">
    <name type="scientific">Brassica napus</name>
    <name type="common">Rape</name>
    <dbReference type="NCBI Taxonomy" id="3708"/>
    <lineage>
        <taxon>Eukaryota</taxon>
        <taxon>Viridiplantae</taxon>
        <taxon>Streptophyta</taxon>
        <taxon>Embryophyta</taxon>
        <taxon>Tracheophyta</taxon>
        <taxon>Spermatophyta</taxon>
        <taxon>Magnoliopsida</taxon>
        <taxon>eudicotyledons</taxon>
        <taxon>Gunneridae</taxon>
        <taxon>Pentapetalae</taxon>
        <taxon>rosids</taxon>
        <taxon>malvids</taxon>
        <taxon>Brassicales</taxon>
        <taxon>Brassicaceae</taxon>
        <taxon>Brassiceae</taxon>
        <taxon>Brassica</taxon>
    </lineage>
</organism>
<feature type="compositionally biased region" description="Pro residues" evidence="2">
    <location>
        <begin position="74"/>
        <end position="88"/>
    </location>
</feature>
<name>A0ABQ8AD61_BRANA</name>
<protein>
    <recommendedName>
        <fullName evidence="4">Protein kinase domain-containing protein</fullName>
    </recommendedName>
</protein>